<reference evidence="9 10" key="1">
    <citation type="submission" date="2013-09" db="EMBL/GenBank/DDBJ databases">
        <title>Genome sequencing of Arenimonas composti.</title>
        <authorList>
            <person name="Chen F."/>
            <person name="Wang G."/>
        </authorList>
    </citation>
    <scope>NUCLEOTIDE SEQUENCE [LARGE SCALE GENOMIC DNA]</scope>
    <source>
        <strain evidence="9 10">TR7-09</strain>
    </source>
</reference>
<dbReference type="RefSeq" id="WP_026817296.1">
    <property type="nucleotide sequence ID" value="NZ_AUFF01000007.1"/>
</dbReference>
<dbReference type="Proteomes" id="UP000029391">
    <property type="component" value="Unassembled WGS sequence"/>
</dbReference>
<evidence type="ECO:0000256" key="7">
    <source>
        <dbReference type="SAM" id="MobiDB-lite"/>
    </source>
</evidence>
<feature type="region of interest" description="Disordered" evidence="7">
    <location>
        <begin position="25"/>
        <end position="72"/>
    </location>
</feature>
<protein>
    <recommendedName>
        <fullName evidence="11">Lipoprotein</fullName>
    </recommendedName>
</protein>
<dbReference type="NCBIfam" id="NF047847">
    <property type="entry name" value="SS_mature_LptM"/>
    <property type="match status" value="1"/>
</dbReference>
<keyword evidence="5" id="KW-0998">Cell outer membrane</keyword>
<dbReference type="STRING" id="1121013.GCA_000426365_02340"/>
<comment type="subcellular location">
    <subcellularLocation>
        <location evidence="1">Cell outer membrane</location>
        <topology evidence="1">Lipid-anchor</topology>
    </subcellularLocation>
</comment>
<proteinExistence type="predicted"/>
<evidence type="ECO:0000256" key="6">
    <source>
        <dbReference type="ARBA" id="ARBA00023288"/>
    </source>
</evidence>
<keyword evidence="6" id="KW-0449">Lipoprotein</keyword>
<evidence type="ECO:0000256" key="3">
    <source>
        <dbReference type="ARBA" id="ARBA00023136"/>
    </source>
</evidence>
<keyword evidence="2 8" id="KW-0732">Signal</keyword>
<evidence type="ECO:0000256" key="8">
    <source>
        <dbReference type="SAM" id="SignalP"/>
    </source>
</evidence>
<evidence type="ECO:0000256" key="1">
    <source>
        <dbReference type="ARBA" id="ARBA00004459"/>
    </source>
</evidence>
<keyword evidence="3" id="KW-0472">Membrane</keyword>
<comment type="caution">
    <text evidence="9">The sequence shown here is derived from an EMBL/GenBank/DDBJ whole genome shotgun (WGS) entry which is preliminary data.</text>
</comment>
<sequence>MKTTRNAVVLVSALLLAAGCGMKGPLVLPEADTANNGSAQPTGGTSRPPAAERIDAVTPTEAAPRVDSSGDE</sequence>
<gene>
    <name evidence="9" type="ORF">P873_08880</name>
</gene>
<evidence type="ECO:0000313" key="9">
    <source>
        <dbReference type="EMBL" id="KFN49826.1"/>
    </source>
</evidence>
<feature type="chain" id="PRO_5001869621" description="Lipoprotein" evidence="8">
    <location>
        <begin position="24"/>
        <end position="72"/>
    </location>
</feature>
<name>A0A091BDK4_9GAMM</name>
<evidence type="ECO:0000256" key="2">
    <source>
        <dbReference type="ARBA" id="ARBA00022729"/>
    </source>
</evidence>
<dbReference type="AlphaFoldDB" id="A0A091BDK4"/>
<evidence type="ECO:0000256" key="4">
    <source>
        <dbReference type="ARBA" id="ARBA00023139"/>
    </source>
</evidence>
<evidence type="ECO:0000256" key="5">
    <source>
        <dbReference type="ARBA" id="ARBA00023237"/>
    </source>
</evidence>
<dbReference type="EMBL" id="AWXU01000028">
    <property type="protein sequence ID" value="KFN49826.1"/>
    <property type="molecule type" value="Genomic_DNA"/>
</dbReference>
<feature type="signal peptide" evidence="8">
    <location>
        <begin position="1"/>
        <end position="23"/>
    </location>
</feature>
<organism evidence="9 10">
    <name type="scientific">Arenimonas composti TR7-09 = DSM 18010</name>
    <dbReference type="NCBI Taxonomy" id="1121013"/>
    <lineage>
        <taxon>Bacteria</taxon>
        <taxon>Pseudomonadati</taxon>
        <taxon>Pseudomonadota</taxon>
        <taxon>Gammaproteobacteria</taxon>
        <taxon>Lysobacterales</taxon>
        <taxon>Lysobacteraceae</taxon>
        <taxon>Arenimonas</taxon>
    </lineage>
</organism>
<dbReference type="InterPro" id="IPR032831">
    <property type="entry name" value="LptM_cons"/>
</dbReference>
<feature type="compositionally biased region" description="Polar residues" evidence="7">
    <location>
        <begin position="33"/>
        <end position="45"/>
    </location>
</feature>
<accession>A0A091BDK4</accession>
<keyword evidence="10" id="KW-1185">Reference proteome</keyword>
<evidence type="ECO:0008006" key="11">
    <source>
        <dbReference type="Google" id="ProtNLM"/>
    </source>
</evidence>
<keyword evidence="4" id="KW-0564">Palmitate</keyword>
<dbReference type="PROSITE" id="PS51257">
    <property type="entry name" value="PROKAR_LIPOPROTEIN"/>
    <property type="match status" value="1"/>
</dbReference>
<evidence type="ECO:0000313" key="10">
    <source>
        <dbReference type="Proteomes" id="UP000029391"/>
    </source>
</evidence>